<reference evidence="2" key="1">
    <citation type="submission" date="2021-06" db="EMBL/GenBank/DDBJ databases">
        <authorList>
            <person name="Kallberg Y."/>
            <person name="Tangrot J."/>
            <person name="Rosling A."/>
        </authorList>
    </citation>
    <scope>NUCLEOTIDE SEQUENCE</scope>
    <source>
        <strain evidence="2">IN212</strain>
    </source>
</reference>
<gene>
    <name evidence="2" type="ORF">RFULGI_LOCUS6347</name>
</gene>
<organism evidence="2 3">
    <name type="scientific">Racocetra fulgida</name>
    <dbReference type="NCBI Taxonomy" id="60492"/>
    <lineage>
        <taxon>Eukaryota</taxon>
        <taxon>Fungi</taxon>
        <taxon>Fungi incertae sedis</taxon>
        <taxon>Mucoromycota</taxon>
        <taxon>Glomeromycotina</taxon>
        <taxon>Glomeromycetes</taxon>
        <taxon>Diversisporales</taxon>
        <taxon>Gigasporaceae</taxon>
        <taxon>Racocetra</taxon>
    </lineage>
</organism>
<feature type="region of interest" description="Disordered" evidence="1">
    <location>
        <begin position="138"/>
        <end position="158"/>
    </location>
</feature>
<accession>A0A9N9GAZ7</accession>
<dbReference type="Proteomes" id="UP000789396">
    <property type="component" value="Unassembled WGS sequence"/>
</dbReference>
<evidence type="ECO:0000256" key="1">
    <source>
        <dbReference type="SAM" id="MobiDB-lite"/>
    </source>
</evidence>
<feature type="non-terminal residue" evidence="2">
    <location>
        <position position="158"/>
    </location>
</feature>
<dbReference type="AlphaFoldDB" id="A0A9N9GAZ7"/>
<name>A0A9N9GAZ7_9GLOM</name>
<dbReference type="EMBL" id="CAJVPZ010008082">
    <property type="protein sequence ID" value="CAG8594099.1"/>
    <property type="molecule type" value="Genomic_DNA"/>
</dbReference>
<comment type="caution">
    <text evidence="2">The sequence shown here is derived from an EMBL/GenBank/DDBJ whole genome shotgun (WGS) entry which is preliminary data.</text>
</comment>
<sequence length="158" mass="17500">MEWNVPNIRHLMKQVDTEDFNGKHSHMPWHVHKWPEEYLGWRGQQLGQIQLFLGTNDPQIQLVEGAPKSKYTGQTTSLPTWSMKMADESGTESLGGVGAFIPGINGVRESLNKTTMAIFQLSLIKLAAKAFSTSSSQVMGSWSPLRSRGKKLDLTSGG</sequence>
<proteinExistence type="predicted"/>
<keyword evidence="3" id="KW-1185">Reference proteome</keyword>
<evidence type="ECO:0000313" key="3">
    <source>
        <dbReference type="Proteomes" id="UP000789396"/>
    </source>
</evidence>
<evidence type="ECO:0000313" key="2">
    <source>
        <dbReference type="EMBL" id="CAG8594099.1"/>
    </source>
</evidence>
<protein>
    <submittedName>
        <fullName evidence="2">9995_t:CDS:1</fullName>
    </submittedName>
</protein>